<organism evidence="2 3">
    <name type="scientific">Olpidium bornovanus</name>
    <dbReference type="NCBI Taxonomy" id="278681"/>
    <lineage>
        <taxon>Eukaryota</taxon>
        <taxon>Fungi</taxon>
        <taxon>Fungi incertae sedis</taxon>
        <taxon>Olpidiomycota</taxon>
        <taxon>Olpidiomycotina</taxon>
        <taxon>Olpidiomycetes</taxon>
        <taxon>Olpidiales</taxon>
        <taxon>Olpidiaceae</taxon>
        <taxon>Olpidium</taxon>
    </lineage>
</organism>
<feature type="region of interest" description="Disordered" evidence="1">
    <location>
        <begin position="72"/>
        <end position="93"/>
    </location>
</feature>
<keyword evidence="3" id="KW-1185">Reference proteome</keyword>
<evidence type="ECO:0000256" key="1">
    <source>
        <dbReference type="SAM" id="MobiDB-lite"/>
    </source>
</evidence>
<evidence type="ECO:0000313" key="3">
    <source>
        <dbReference type="Proteomes" id="UP000673691"/>
    </source>
</evidence>
<dbReference type="EMBL" id="JAEFCI010006654">
    <property type="protein sequence ID" value="KAG5459548.1"/>
    <property type="molecule type" value="Genomic_DNA"/>
</dbReference>
<comment type="caution">
    <text evidence="2">The sequence shown here is derived from an EMBL/GenBank/DDBJ whole genome shotgun (WGS) entry which is preliminary data.</text>
</comment>
<dbReference type="AlphaFoldDB" id="A0A8H8DIF0"/>
<reference evidence="2 3" key="1">
    <citation type="journal article" name="Sci. Rep.">
        <title>Genome-scale phylogenetic analyses confirm Olpidium as the closest living zoosporic fungus to the non-flagellated, terrestrial fungi.</title>
        <authorList>
            <person name="Chang Y."/>
            <person name="Rochon D."/>
            <person name="Sekimoto S."/>
            <person name="Wang Y."/>
            <person name="Chovatia M."/>
            <person name="Sandor L."/>
            <person name="Salamov A."/>
            <person name="Grigoriev I.V."/>
            <person name="Stajich J.E."/>
            <person name="Spatafora J.W."/>
        </authorList>
    </citation>
    <scope>NUCLEOTIDE SEQUENCE [LARGE SCALE GENOMIC DNA]</scope>
    <source>
        <strain evidence="2">S191</strain>
    </source>
</reference>
<proteinExistence type="predicted"/>
<evidence type="ECO:0000313" key="2">
    <source>
        <dbReference type="EMBL" id="KAG5459548.1"/>
    </source>
</evidence>
<name>A0A8H8DIF0_9FUNG</name>
<protein>
    <submittedName>
        <fullName evidence="2">Uncharacterized protein</fullName>
    </submittedName>
</protein>
<accession>A0A8H8DIF0</accession>
<dbReference type="Proteomes" id="UP000673691">
    <property type="component" value="Unassembled WGS sequence"/>
</dbReference>
<sequence length="170" mass="17813">MLWNTGRRLPPPSATEALRPVLATLGCCFGFPGSWWRVCSPRRDACASLALTVLPRPAGSGAGCWTAAPPAPAGPAKAPAHQHASKLPQARQAPEIDLRDGRRERMGRTQAASASPCVARRARRWIRSGSGAASPFSCFAGDVGFDRVASFVASSTLTFIVVLTASLSSA</sequence>
<gene>
    <name evidence="2" type="ORF">BJ554DRAFT_39</name>
</gene>